<feature type="transmembrane region" description="Helical" evidence="5">
    <location>
        <begin position="81"/>
        <end position="104"/>
    </location>
</feature>
<dbReference type="InterPro" id="IPR035952">
    <property type="entry name" value="Rhomboid-like_sf"/>
</dbReference>
<keyword evidence="4 5" id="KW-0472">Membrane</keyword>
<dbReference type="GO" id="GO:0016020">
    <property type="term" value="C:membrane"/>
    <property type="evidence" value="ECO:0007669"/>
    <property type="project" value="UniProtKB-SubCell"/>
</dbReference>
<feature type="transmembrane region" description="Helical" evidence="5">
    <location>
        <begin position="215"/>
        <end position="235"/>
    </location>
</feature>
<keyword evidence="3 5" id="KW-1133">Transmembrane helix</keyword>
<dbReference type="Pfam" id="PF01694">
    <property type="entry name" value="Rhomboid"/>
    <property type="match status" value="1"/>
</dbReference>
<accession>A0A1N7KSX4</accession>
<keyword evidence="2 5" id="KW-0812">Transmembrane</keyword>
<dbReference type="InterPro" id="IPR022764">
    <property type="entry name" value="Peptidase_S54_rhomboid_dom"/>
</dbReference>
<proteinExistence type="predicted"/>
<reference evidence="7 8" key="1">
    <citation type="submission" date="2017-01" db="EMBL/GenBank/DDBJ databases">
        <authorList>
            <person name="Mah S.A."/>
            <person name="Swanson W.J."/>
            <person name="Moy G.W."/>
            <person name="Vacquier V.D."/>
        </authorList>
    </citation>
    <scope>NUCLEOTIDE SEQUENCE [LARGE SCALE GENOMIC DNA]</scope>
    <source>
        <strain evidence="7 8">DSM 26375</strain>
    </source>
</reference>
<evidence type="ECO:0000259" key="6">
    <source>
        <dbReference type="Pfam" id="PF01694"/>
    </source>
</evidence>
<dbReference type="Proteomes" id="UP000186141">
    <property type="component" value="Unassembled WGS sequence"/>
</dbReference>
<dbReference type="Gene3D" id="1.20.1540.10">
    <property type="entry name" value="Rhomboid-like"/>
    <property type="match status" value="1"/>
</dbReference>
<dbReference type="EMBL" id="FTOT01000001">
    <property type="protein sequence ID" value="SIS64699.1"/>
    <property type="molecule type" value="Genomic_DNA"/>
</dbReference>
<feature type="transmembrane region" description="Helical" evidence="5">
    <location>
        <begin position="184"/>
        <end position="203"/>
    </location>
</feature>
<evidence type="ECO:0000256" key="4">
    <source>
        <dbReference type="ARBA" id="ARBA00023136"/>
    </source>
</evidence>
<evidence type="ECO:0000256" key="3">
    <source>
        <dbReference type="ARBA" id="ARBA00022989"/>
    </source>
</evidence>
<feature type="domain" description="Peptidase S54 rhomboid" evidence="6">
    <location>
        <begin position="77"/>
        <end position="226"/>
    </location>
</feature>
<protein>
    <submittedName>
        <fullName evidence="7">Rhomboid family protein</fullName>
    </submittedName>
</protein>
<name>A0A1N7KSX4_9RHOB</name>
<evidence type="ECO:0000256" key="1">
    <source>
        <dbReference type="ARBA" id="ARBA00004141"/>
    </source>
</evidence>
<dbReference type="STRING" id="1086013.SAMN05421774_101659"/>
<feature type="transmembrane region" description="Helical" evidence="5">
    <location>
        <begin position="154"/>
        <end position="172"/>
    </location>
</feature>
<comment type="subcellular location">
    <subcellularLocation>
        <location evidence="1">Membrane</location>
        <topology evidence="1">Multi-pass membrane protein</topology>
    </subcellularLocation>
</comment>
<evidence type="ECO:0000256" key="5">
    <source>
        <dbReference type="SAM" id="Phobius"/>
    </source>
</evidence>
<gene>
    <name evidence="7" type="ORF">SAMN05421774_101659</name>
</gene>
<dbReference type="GO" id="GO:0004252">
    <property type="term" value="F:serine-type endopeptidase activity"/>
    <property type="evidence" value="ECO:0007669"/>
    <property type="project" value="InterPro"/>
</dbReference>
<feature type="transmembrane region" description="Helical" evidence="5">
    <location>
        <begin position="116"/>
        <end position="142"/>
    </location>
</feature>
<evidence type="ECO:0000313" key="8">
    <source>
        <dbReference type="Proteomes" id="UP000186141"/>
    </source>
</evidence>
<organism evidence="7 8">
    <name type="scientific">Gemmobacter megaterium</name>
    <dbReference type="NCBI Taxonomy" id="1086013"/>
    <lineage>
        <taxon>Bacteria</taxon>
        <taxon>Pseudomonadati</taxon>
        <taxon>Pseudomonadota</taxon>
        <taxon>Alphaproteobacteria</taxon>
        <taxon>Rhodobacterales</taxon>
        <taxon>Paracoccaceae</taxon>
        <taxon>Gemmobacter</taxon>
    </lineage>
</organism>
<keyword evidence="8" id="KW-1185">Reference proteome</keyword>
<evidence type="ECO:0000313" key="7">
    <source>
        <dbReference type="EMBL" id="SIS64699.1"/>
    </source>
</evidence>
<sequence length="240" mass="25723">MSQRPDHMEPPLNPLPPVVWALALPMIVLEAVLQLAEAGLIGGQNGVGWRLTVLSRMAFVPDQLAWMIETRQFPMADLSRLLAYSFAHVSLTHAAFVVVFVLALGKFVSEVFRPWAVAVLFLGSAIGAAVLYTLVLALVPALRLNTGQMLPLVGGYPAAFGMIGAFTFVLWLRLGGTGGPSWRAFTLIGMMMAVRLLFGILFGGGPDWVADLAGFGVGFGLSFLVVPGGPARLLAHLRER</sequence>
<evidence type="ECO:0000256" key="2">
    <source>
        <dbReference type="ARBA" id="ARBA00022692"/>
    </source>
</evidence>
<dbReference type="SUPFAM" id="SSF144091">
    <property type="entry name" value="Rhomboid-like"/>
    <property type="match status" value="1"/>
</dbReference>
<dbReference type="AlphaFoldDB" id="A0A1N7KSX4"/>
<dbReference type="OrthoDB" id="7836448at2"/>
<dbReference type="RefSeq" id="WP_076528598.1">
    <property type="nucleotide sequence ID" value="NZ_BMEH01000001.1"/>
</dbReference>